<dbReference type="PROSITE" id="PS50977">
    <property type="entry name" value="HTH_TETR_2"/>
    <property type="match status" value="1"/>
</dbReference>
<dbReference type="InterPro" id="IPR001647">
    <property type="entry name" value="HTH_TetR"/>
</dbReference>
<dbReference type="Pfam" id="PF00440">
    <property type="entry name" value="TetR_N"/>
    <property type="match status" value="1"/>
</dbReference>
<dbReference type="EMBL" id="JADBEC010000001">
    <property type="protein sequence ID" value="MBE1505188.1"/>
    <property type="molecule type" value="Genomic_DNA"/>
</dbReference>
<evidence type="ECO:0000256" key="1">
    <source>
        <dbReference type="ARBA" id="ARBA00023015"/>
    </source>
</evidence>
<accession>A0ABR9IPS4</accession>
<dbReference type="SUPFAM" id="SSF46689">
    <property type="entry name" value="Homeodomain-like"/>
    <property type="match status" value="1"/>
</dbReference>
<keyword evidence="3" id="KW-0804">Transcription</keyword>
<dbReference type="Proteomes" id="UP000620262">
    <property type="component" value="Unassembled WGS sequence"/>
</dbReference>
<feature type="DNA-binding region" description="H-T-H motif" evidence="4">
    <location>
        <begin position="33"/>
        <end position="52"/>
    </location>
</feature>
<reference evidence="6 7" key="1">
    <citation type="submission" date="2020-10" db="EMBL/GenBank/DDBJ databases">
        <title>Sequencing the genomes of 1000 actinobacteria strains.</title>
        <authorList>
            <person name="Klenk H.-P."/>
        </authorList>
    </citation>
    <scope>NUCLEOTIDE SEQUENCE [LARGE SCALE GENOMIC DNA]</scope>
    <source>
        <strain evidence="6 7">DSM 7307</strain>
    </source>
</reference>
<proteinExistence type="predicted"/>
<keyword evidence="2 4" id="KW-0238">DNA-binding</keyword>
<gene>
    <name evidence="6" type="ORF">H4W29_002369</name>
</gene>
<evidence type="ECO:0000313" key="6">
    <source>
        <dbReference type="EMBL" id="MBE1505188.1"/>
    </source>
</evidence>
<evidence type="ECO:0000256" key="3">
    <source>
        <dbReference type="ARBA" id="ARBA00023163"/>
    </source>
</evidence>
<dbReference type="PANTHER" id="PTHR30055">
    <property type="entry name" value="HTH-TYPE TRANSCRIPTIONAL REGULATOR RUTR"/>
    <property type="match status" value="1"/>
</dbReference>
<dbReference type="Gene3D" id="1.10.357.10">
    <property type="entry name" value="Tetracycline Repressor, domain 2"/>
    <property type="match status" value="1"/>
</dbReference>
<comment type="caution">
    <text evidence="6">The sequence shown here is derived from an EMBL/GenBank/DDBJ whole genome shotgun (WGS) entry which is preliminary data.</text>
</comment>
<dbReference type="InterPro" id="IPR009057">
    <property type="entry name" value="Homeodomain-like_sf"/>
</dbReference>
<evidence type="ECO:0000313" key="7">
    <source>
        <dbReference type="Proteomes" id="UP000620262"/>
    </source>
</evidence>
<organism evidence="6 7">
    <name type="scientific">Rhizobium viscosum</name>
    <name type="common">Arthrobacter viscosus</name>
    <dbReference type="NCBI Taxonomy" id="1673"/>
    <lineage>
        <taxon>Bacteria</taxon>
        <taxon>Pseudomonadati</taxon>
        <taxon>Pseudomonadota</taxon>
        <taxon>Alphaproteobacteria</taxon>
        <taxon>Hyphomicrobiales</taxon>
        <taxon>Rhizobiaceae</taxon>
        <taxon>Rhizobium/Agrobacterium group</taxon>
        <taxon>Rhizobium</taxon>
    </lineage>
</organism>
<evidence type="ECO:0000259" key="5">
    <source>
        <dbReference type="PROSITE" id="PS50977"/>
    </source>
</evidence>
<sequence>MSRSNRERTEQTRQALMDAARRLFVEKGYAETATPDIVAEAGVTRGALYHHFEDKKALFRAVIEREAIDVADEIERRTKRQAAPRDALLKGAAAYFDAMEVEGRTRLLLLEAPAVIGLPATMQIDGENAEATLRVGLEALLPQASALLGPLTTMLSAAFDRAAIAIEAGGSRQDYEQGIAALLDGLADHLRR</sequence>
<dbReference type="PANTHER" id="PTHR30055:SF234">
    <property type="entry name" value="HTH-TYPE TRANSCRIPTIONAL REGULATOR BETI"/>
    <property type="match status" value="1"/>
</dbReference>
<dbReference type="PRINTS" id="PR00455">
    <property type="entry name" value="HTHTETR"/>
</dbReference>
<dbReference type="InterPro" id="IPR050109">
    <property type="entry name" value="HTH-type_TetR-like_transc_reg"/>
</dbReference>
<evidence type="ECO:0000256" key="4">
    <source>
        <dbReference type="PROSITE-ProRule" id="PRU00335"/>
    </source>
</evidence>
<dbReference type="RefSeq" id="WP_192729085.1">
    <property type="nucleotide sequence ID" value="NZ_BAAAVL010000006.1"/>
</dbReference>
<protein>
    <submittedName>
        <fullName evidence="6">AcrR family transcriptional regulator</fullName>
    </submittedName>
</protein>
<feature type="domain" description="HTH tetR-type" evidence="5">
    <location>
        <begin position="10"/>
        <end position="70"/>
    </location>
</feature>
<keyword evidence="7" id="KW-1185">Reference proteome</keyword>
<evidence type="ECO:0000256" key="2">
    <source>
        <dbReference type="ARBA" id="ARBA00023125"/>
    </source>
</evidence>
<keyword evidence="1" id="KW-0805">Transcription regulation</keyword>
<name>A0ABR9IPS4_RHIVS</name>